<feature type="compositionally biased region" description="Basic residues" evidence="1">
    <location>
        <begin position="408"/>
        <end position="421"/>
    </location>
</feature>
<accession>A0A8S3SL26</accession>
<dbReference type="Proteomes" id="UP000683360">
    <property type="component" value="Unassembled WGS sequence"/>
</dbReference>
<evidence type="ECO:0000313" key="3">
    <source>
        <dbReference type="Proteomes" id="UP000683360"/>
    </source>
</evidence>
<keyword evidence="3" id="KW-1185">Reference proteome</keyword>
<organism evidence="2 3">
    <name type="scientific">Mytilus edulis</name>
    <name type="common">Blue mussel</name>
    <dbReference type="NCBI Taxonomy" id="6550"/>
    <lineage>
        <taxon>Eukaryota</taxon>
        <taxon>Metazoa</taxon>
        <taxon>Spiralia</taxon>
        <taxon>Lophotrochozoa</taxon>
        <taxon>Mollusca</taxon>
        <taxon>Bivalvia</taxon>
        <taxon>Autobranchia</taxon>
        <taxon>Pteriomorphia</taxon>
        <taxon>Mytilida</taxon>
        <taxon>Mytiloidea</taxon>
        <taxon>Mytilidae</taxon>
        <taxon>Mytilinae</taxon>
        <taxon>Mytilus</taxon>
    </lineage>
</organism>
<name>A0A8S3SL26_MYTED</name>
<dbReference type="AlphaFoldDB" id="A0A8S3SL26"/>
<sequence length="421" mass="47736">MDLHERALRKDLGEIVERESKLLYKNTTCKFLCEKTHLKKVTEHLDKWQTVAERDIERQEQNVRKKLDYYEKEKDKYKIHVSEYEEDDTDSRGHCTGLSGGLTNKKSFHARPKSGERISGPRSGRRATIELSSPRSLFELKKASSTALALDKDPSMTNLEKNDLRAGRQRRKSLPANVSGVPLLLVTDESGVSDMALTHETQEKSAHEKSVMAKQHALGKGKAVTAAEEEASFYTMAMSSASNRDEFHAVTDTKSRRRGSQPSTIPTGGKHYIDLARLKEVEELLYETSQFRRKQKSATPDSHTARVQMRRLDRLKEILDSMKKKPEAPTFKPMEMLNCSYLRLSKSNVEELEDMVRKAGMDPGIHVHSDLTGYDLFADLKREAEAAQRLHTEDGPSRLTPTPSPTPSRRHSVKSVSSLHH</sequence>
<proteinExistence type="predicted"/>
<feature type="region of interest" description="Disordered" evidence="1">
    <location>
        <begin position="97"/>
        <end position="125"/>
    </location>
</feature>
<feature type="region of interest" description="Disordered" evidence="1">
    <location>
        <begin position="388"/>
        <end position="421"/>
    </location>
</feature>
<dbReference type="PANTHER" id="PTHR35679:SF1">
    <property type="entry name" value="RIKEN CDNA 4933402J07 GENE"/>
    <property type="match status" value="1"/>
</dbReference>
<reference evidence="2" key="1">
    <citation type="submission" date="2021-03" db="EMBL/GenBank/DDBJ databases">
        <authorList>
            <person name="Bekaert M."/>
        </authorList>
    </citation>
    <scope>NUCLEOTIDE SEQUENCE</scope>
</reference>
<dbReference type="InterPro" id="IPR029171">
    <property type="entry name" value="DUF4638"/>
</dbReference>
<evidence type="ECO:0000256" key="1">
    <source>
        <dbReference type="SAM" id="MobiDB-lite"/>
    </source>
</evidence>
<dbReference type="PANTHER" id="PTHR35679">
    <property type="entry name" value="RIKEN CDNA 4933402J07 GENE"/>
    <property type="match status" value="1"/>
</dbReference>
<gene>
    <name evidence="2" type="ORF">MEDL_35261</name>
</gene>
<feature type="region of interest" description="Disordered" evidence="1">
    <location>
        <begin position="248"/>
        <end position="269"/>
    </location>
</feature>
<comment type="caution">
    <text evidence="2">The sequence shown here is derived from an EMBL/GenBank/DDBJ whole genome shotgun (WGS) entry which is preliminary data.</text>
</comment>
<dbReference type="EMBL" id="CAJPWZ010001704">
    <property type="protein sequence ID" value="CAG2221867.1"/>
    <property type="molecule type" value="Genomic_DNA"/>
</dbReference>
<dbReference type="OrthoDB" id="10071349at2759"/>
<evidence type="ECO:0000313" key="2">
    <source>
        <dbReference type="EMBL" id="CAG2221867.1"/>
    </source>
</evidence>
<protein>
    <submittedName>
        <fullName evidence="2">Uncharacterized protein</fullName>
    </submittedName>
</protein>